<protein>
    <submittedName>
        <fullName evidence="1">Lar family restriction alleviation protein</fullName>
    </submittedName>
</protein>
<evidence type="ECO:0000313" key="2">
    <source>
        <dbReference type="Proteomes" id="UP001352533"/>
    </source>
</evidence>
<name>A0ABU7QRB6_AVIPA</name>
<dbReference type="EMBL" id="JAMDKS010000016">
    <property type="protein sequence ID" value="MEE6113161.1"/>
    <property type="molecule type" value="Genomic_DNA"/>
</dbReference>
<organism evidence="1 2">
    <name type="scientific">Avibacterium paragallinarum</name>
    <name type="common">Haemophilus gallinarum</name>
    <dbReference type="NCBI Taxonomy" id="728"/>
    <lineage>
        <taxon>Bacteria</taxon>
        <taxon>Pseudomonadati</taxon>
        <taxon>Pseudomonadota</taxon>
        <taxon>Gammaproteobacteria</taxon>
        <taxon>Pasteurellales</taxon>
        <taxon>Pasteurellaceae</taxon>
        <taxon>Avibacterium</taxon>
    </lineage>
</organism>
<sequence length="101" mass="11523">MAINIKCPFCGGDTKTRSSNKPSLLSVKATIYCPNCGQLKAQFMGQLYEVKRAVYIDCPEAQKWNETEKEQIDKGTLKAVSNQERLDSLMKKEEPQQKFKF</sequence>
<dbReference type="RefSeq" id="WP_194751604.1">
    <property type="nucleotide sequence ID" value="NZ_JACEWB010000016.1"/>
</dbReference>
<proteinExistence type="predicted"/>
<reference evidence="1 2" key="1">
    <citation type="journal article" date="2022" name="Front. Microbiol.">
        <title>Commensal bacteria contribute to the growth of multidrug-resistant Avibacterium paragallinarum in chickens.</title>
        <authorList>
            <person name="Zhu J."/>
            <person name="Chen Y."/>
            <person name="Wu Y."/>
            <person name="Wang Y."/>
            <person name="Zhu K."/>
        </authorList>
    </citation>
    <scope>NUCLEOTIDE SEQUENCE [LARGE SCALE GENOMIC DNA]</scope>
    <source>
        <strain evidence="1 2">AV12</strain>
    </source>
</reference>
<dbReference type="Proteomes" id="UP001352533">
    <property type="component" value="Unassembled WGS sequence"/>
</dbReference>
<evidence type="ECO:0000313" key="1">
    <source>
        <dbReference type="EMBL" id="MEE6113161.1"/>
    </source>
</evidence>
<accession>A0ABU7QRB6</accession>
<gene>
    <name evidence="1" type="ORF">M5S25_08145</name>
</gene>
<keyword evidence="2" id="KW-1185">Reference proteome</keyword>
<comment type="caution">
    <text evidence="1">The sequence shown here is derived from an EMBL/GenBank/DDBJ whole genome shotgun (WGS) entry which is preliminary data.</text>
</comment>